<feature type="region of interest" description="Disordered" evidence="1">
    <location>
        <begin position="125"/>
        <end position="151"/>
    </location>
</feature>
<evidence type="ECO:0000256" key="1">
    <source>
        <dbReference type="SAM" id="MobiDB-lite"/>
    </source>
</evidence>
<dbReference type="InterPro" id="IPR019265">
    <property type="entry name" value="RTRAF"/>
</dbReference>
<organism evidence="2 3">
    <name type="scientific">Ectocarpus siliculosus</name>
    <name type="common">Brown alga</name>
    <name type="synonym">Conferva siliculosa</name>
    <dbReference type="NCBI Taxonomy" id="2880"/>
    <lineage>
        <taxon>Eukaryota</taxon>
        <taxon>Sar</taxon>
        <taxon>Stramenopiles</taxon>
        <taxon>Ochrophyta</taxon>
        <taxon>PX clade</taxon>
        <taxon>Phaeophyceae</taxon>
        <taxon>Ectocarpales</taxon>
        <taxon>Ectocarpaceae</taxon>
        <taxon>Ectocarpus</taxon>
    </lineage>
</organism>
<dbReference type="AlphaFoldDB" id="D7G3K0"/>
<dbReference type="STRING" id="2880.D7G3K0"/>
<evidence type="ECO:0000313" key="3">
    <source>
        <dbReference type="Proteomes" id="UP000002630"/>
    </source>
</evidence>
<dbReference type="OrthoDB" id="567477at2759"/>
<sequence>MEYPGLDHVSGSAASGRSLVAQPHELAKIVGWIEDRKVRGLAISDREPLRTPGPKWEEVLFSYLQEMGCPNDFKATGGGGGEPSSAAVLRGVSWLVTEAVACDFDDNGKEYKAAARELLANPRCSPQAVGGARGGSSSDHGSVQPEPAQPTISTAGVAMDIGPGGEHRIFREQLRGFTAGVETGDEACDSVATVLRMLYLSDLRNLQDEVNGVIALAQSTRREQKTAV</sequence>
<protein>
    <submittedName>
        <fullName evidence="2">Uncharacterized protein</fullName>
    </submittedName>
</protein>
<dbReference type="eggNOG" id="KOG4380">
    <property type="taxonomic scope" value="Eukaryota"/>
</dbReference>
<reference evidence="2 3" key="1">
    <citation type="journal article" date="2010" name="Nature">
        <title>The Ectocarpus genome and the independent evolution of multicellularity in brown algae.</title>
        <authorList>
            <person name="Cock J.M."/>
            <person name="Sterck L."/>
            <person name="Rouze P."/>
            <person name="Scornet D."/>
            <person name="Allen A.E."/>
            <person name="Amoutzias G."/>
            <person name="Anthouard V."/>
            <person name="Artiguenave F."/>
            <person name="Aury J.M."/>
            <person name="Badger J.H."/>
            <person name="Beszteri B."/>
            <person name="Billiau K."/>
            <person name="Bonnet E."/>
            <person name="Bothwell J.H."/>
            <person name="Bowler C."/>
            <person name="Boyen C."/>
            <person name="Brownlee C."/>
            <person name="Carrano C.J."/>
            <person name="Charrier B."/>
            <person name="Cho G.Y."/>
            <person name="Coelho S.M."/>
            <person name="Collen J."/>
            <person name="Corre E."/>
            <person name="Da Silva C."/>
            <person name="Delage L."/>
            <person name="Delaroque N."/>
            <person name="Dittami S.M."/>
            <person name="Doulbeau S."/>
            <person name="Elias M."/>
            <person name="Farnham G."/>
            <person name="Gachon C.M."/>
            <person name="Gschloessl B."/>
            <person name="Heesch S."/>
            <person name="Jabbari K."/>
            <person name="Jubin C."/>
            <person name="Kawai H."/>
            <person name="Kimura K."/>
            <person name="Kloareg B."/>
            <person name="Kupper F.C."/>
            <person name="Lang D."/>
            <person name="Le Bail A."/>
            <person name="Leblanc C."/>
            <person name="Lerouge P."/>
            <person name="Lohr M."/>
            <person name="Lopez P.J."/>
            <person name="Martens C."/>
            <person name="Maumus F."/>
            <person name="Michel G."/>
            <person name="Miranda-Saavedra D."/>
            <person name="Morales J."/>
            <person name="Moreau H."/>
            <person name="Motomura T."/>
            <person name="Nagasato C."/>
            <person name="Napoli C.A."/>
            <person name="Nelson D.R."/>
            <person name="Nyvall-Collen P."/>
            <person name="Peters A.F."/>
            <person name="Pommier C."/>
            <person name="Potin P."/>
            <person name="Poulain J."/>
            <person name="Quesneville H."/>
            <person name="Read B."/>
            <person name="Rensing S.A."/>
            <person name="Ritter A."/>
            <person name="Rousvoal S."/>
            <person name="Samanta M."/>
            <person name="Samson G."/>
            <person name="Schroeder D.C."/>
            <person name="Segurens B."/>
            <person name="Strittmatter M."/>
            <person name="Tonon T."/>
            <person name="Tregear J.W."/>
            <person name="Valentin K."/>
            <person name="von Dassow P."/>
            <person name="Yamagishi T."/>
            <person name="Van de Peer Y."/>
            <person name="Wincker P."/>
        </authorList>
    </citation>
    <scope>NUCLEOTIDE SEQUENCE [LARGE SCALE GENOMIC DNA]</scope>
    <source>
        <strain evidence="3">Ec32 / CCAP1310/4</strain>
    </source>
</reference>
<keyword evidence="3" id="KW-1185">Reference proteome</keyword>
<dbReference type="EMBL" id="FN649749">
    <property type="protein sequence ID" value="CBJ26998.1"/>
    <property type="molecule type" value="Genomic_DNA"/>
</dbReference>
<gene>
    <name evidence="2" type="ORF">Esi_0051_0102</name>
</gene>
<dbReference type="PANTHER" id="PTHR15924">
    <property type="entry name" value="CLE"/>
    <property type="match status" value="1"/>
</dbReference>
<evidence type="ECO:0000313" key="2">
    <source>
        <dbReference type="EMBL" id="CBJ26998.1"/>
    </source>
</evidence>
<accession>D7G3K0</accession>
<dbReference type="Proteomes" id="UP000002630">
    <property type="component" value="Linkage Group LG24"/>
</dbReference>
<dbReference type="EMBL" id="FN648719">
    <property type="protein sequence ID" value="CBJ26998.1"/>
    <property type="molecule type" value="Genomic_DNA"/>
</dbReference>
<proteinExistence type="predicted"/>
<dbReference type="InParanoid" id="D7G3K0"/>
<name>D7G3K0_ECTSI</name>
<dbReference type="Pfam" id="PF10036">
    <property type="entry name" value="RLL"/>
    <property type="match status" value="2"/>
</dbReference>